<dbReference type="SUPFAM" id="SSF53474">
    <property type="entry name" value="alpha/beta-Hydrolases"/>
    <property type="match status" value="1"/>
</dbReference>
<reference evidence="3" key="1">
    <citation type="submission" date="2016-03" db="EMBL/GenBank/DDBJ databases">
        <authorList>
            <person name="Devillers Hugo."/>
        </authorList>
    </citation>
    <scope>NUCLEOTIDE SEQUENCE [LARGE SCALE GENOMIC DNA]</scope>
</reference>
<dbReference type="PRINTS" id="PR00111">
    <property type="entry name" value="ABHYDROLASE"/>
</dbReference>
<dbReference type="Gene3D" id="3.40.50.1820">
    <property type="entry name" value="alpha/beta hydrolase"/>
    <property type="match status" value="1"/>
</dbReference>
<proteinExistence type="predicted"/>
<dbReference type="GO" id="GO:0046464">
    <property type="term" value="P:acylglycerol catabolic process"/>
    <property type="evidence" value="ECO:0007669"/>
    <property type="project" value="TreeGrafter"/>
</dbReference>
<dbReference type="Proteomes" id="UP000189911">
    <property type="component" value="Chromosome E"/>
</dbReference>
<name>A0A1G4JVL8_9SACH</name>
<sequence>MSRERIVSDATRLLTPSSGLSLDDVVQKYATKTNLSRQILQDPQDFSNEFWTQFQQYLVVDGSRLRVCHNLPIQHGDGPVYVFIHGLGGNMTQFEPLLRLLNELNEGFLAIDLPGFGYSEEWPKYDMLEITKVVERVVHKLTERKKLVVVGHSMGCHVAMHFILNFDTEYSIRDMVFLSPPAPNLPQLNTLTARLGLFVLGNLPVLFDWYRIYFDQSKGLQSSGIMQFFHNDEPYRKLWQFFYNVQIKSRSIVQYLRGWAPIDWSSKSFERLNSTVIITGDVDPVTPLATTKSFYAALESVRNRNLIILEGCSHNICFDSPKEVAQQFLTAVVDRHG</sequence>
<dbReference type="PANTHER" id="PTHR43798:SF5">
    <property type="entry name" value="MONOACYLGLYCEROL LIPASE ABHD6"/>
    <property type="match status" value="1"/>
</dbReference>
<dbReference type="InterPro" id="IPR029058">
    <property type="entry name" value="AB_hydrolase_fold"/>
</dbReference>
<evidence type="ECO:0000259" key="1">
    <source>
        <dbReference type="Pfam" id="PF12697"/>
    </source>
</evidence>
<dbReference type="PANTHER" id="PTHR43798">
    <property type="entry name" value="MONOACYLGLYCEROL LIPASE"/>
    <property type="match status" value="1"/>
</dbReference>
<dbReference type="InterPro" id="IPR000073">
    <property type="entry name" value="AB_hydrolase_1"/>
</dbReference>
<feature type="domain" description="AB hydrolase-1" evidence="1">
    <location>
        <begin position="82"/>
        <end position="326"/>
    </location>
</feature>
<dbReference type="InterPro" id="IPR050266">
    <property type="entry name" value="AB_hydrolase_sf"/>
</dbReference>
<evidence type="ECO:0000313" key="2">
    <source>
        <dbReference type="EMBL" id="SCU95095.1"/>
    </source>
</evidence>
<organism evidence="2 3">
    <name type="scientific">Lachancea nothofagi CBS 11611</name>
    <dbReference type="NCBI Taxonomy" id="1266666"/>
    <lineage>
        <taxon>Eukaryota</taxon>
        <taxon>Fungi</taxon>
        <taxon>Dikarya</taxon>
        <taxon>Ascomycota</taxon>
        <taxon>Saccharomycotina</taxon>
        <taxon>Saccharomycetes</taxon>
        <taxon>Saccharomycetales</taxon>
        <taxon>Saccharomycetaceae</taxon>
        <taxon>Lachancea</taxon>
    </lineage>
</organism>
<protein>
    <submittedName>
        <fullName evidence="2">LANO_0E09252g1_1</fullName>
    </submittedName>
</protein>
<dbReference type="GO" id="GO:0047372">
    <property type="term" value="F:monoacylglycerol lipase activity"/>
    <property type="evidence" value="ECO:0007669"/>
    <property type="project" value="TreeGrafter"/>
</dbReference>
<gene>
    <name evidence="2" type="ORF">LANO_0E09252G</name>
</gene>
<keyword evidence="3" id="KW-1185">Reference proteome</keyword>
<dbReference type="OrthoDB" id="428974at2759"/>
<dbReference type="EMBL" id="LT598451">
    <property type="protein sequence ID" value="SCU95095.1"/>
    <property type="molecule type" value="Genomic_DNA"/>
</dbReference>
<dbReference type="GO" id="GO:0016020">
    <property type="term" value="C:membrane"/>
    <property type="evidence" value="ECO:0007669"/>
    <property type="project" value="TreeGrafter"/>
</dbReference>
<accession>A0A1G4JVL8</accession>
<dbReference type="Pfam" id="PF12697">
    <property type="entry name" value="Abhydrolase_6"/>
    <property type="match status" value="1"/>
</dbReference>
<evidence type="ECO:0000313" key="3">
    <source>
        <dbReference type="Proteomes" id="UP000189911"/>
    </source>
</evidence>
<dbReference type="AlphaFoldDB" id="A0A1G4JVL8"/>